<evidence type="ECO:0000313" key="2">
    <source>
        <dbReference type="Proteomes" id="UP000287687"/>
    </source>
</evidence>
<organism evidence="1 2">
    <name type="scientific">Neorhizobium lilium</name>
    <dbReference type="NCBI Taxonomy" id="2503024"/>
    <lineage>
        <taxon>Bacteria</taxon>
        <taxon>Pseudomonadati</taxon>
        <taxon>Pseudomonadota</taxon>
        <taxon>Alphaproteobacteria</taxon>
        <taxon>Hyphomicrobiales</taxon>
        <taxon>Rhizobiaceae</taxon>
        <taxon>Rhizobium/Agrobacterium group</taxon>
        <taxon>Neorhizobium</taxon>
    </lineage>
</organism>
<keyword evidence="2" id="KW-1185">Reference proteome</keyword>
<dbReference type="OrthoDB" id="7472444at2"/>
<gene>
    <name evidence="1" type="ORF">EPK99_03890</name>
</gene>
<dbReference type="EMBL" id="SBIP01000001">
    <property type="protein sequence ID" value="RWX81446.1"/>
    <property type="molecule type" value="Genomic_DNA"/>
</dbReference>
<sequence length="141" mass="14852">MRIGSSFPSFAATGTAVDRHNSGTSFAAVQEQVTAGKNADGATPESGYDFTNISSNQMRIAMNDMISSGKMSLDESTGLVELIPGPLSVVDGNPAVLDQPFDFLSFAQDAIAGARWRSDDVSVAYLTRGLEILSANQNDTV</sequence>
<dbReference type="RefSeq" id="WP_128441270.1">
    <property type="nucleotide sequence ID" value="NZ_SBIP01000001.1"/>
</dbReference>
<evidence type="ECO:0000313" key="1">
    <source>
        <dbReference type="EMBL" id="RWX81446.1"/>
    </source>
</evidence>
<accession>A0A3S4UV08</accession>
<protein>
    <submittedName>
        <fullName evidence="1">Uncharacterized protein</fullName>
    </submittedName>
</protein>
<proteinExistence type="predicted"/>
<comment type="caution">
    <text evidence="1">The sequence shown here is derived from an EMBL/GenBank/DDBJ whole genome shotgun (WGS) entry which is preliminary data.</text>
</comment>
<reference evidence="1 2" key="1">
    <citation type="submission" date="2019-01" db="EMBL/GenBank/DDBJ databases">
        <title>The draft genome of Rhizobium sp. 24NR.</title>
        <authorList>
            <person name="Liu L."/>
            <person name="Liang L."/>
            <person name="Shi S."/>
            <person name="Xu L."/>
            <person name="Wang X."/>
            <person name="Li L."/>
            <person name="Zhang X."/>
        </authorList>
    </citation>
    <scope>NUCLEOTIDE SEQUENCE [LARGE SCALE GENOMIC DNA]</scope>
    <source>
        <strain evidence="1 2">24NR</strain>
    </source>
</reference>
<name>A0A3S4UV08_9HYPH</name>
<dbReference type="AlphaFoldDB" id="A0A3S4UV08"/>
<dbReference type="Proteomes" id="UP000287687">
    <property type="component" value="Unassembled WGS sequence"/>
</dbReference>